<protein>
    <recommendedName>
        <fullName evidence="3">RxLR effector candidate protein</fullName>
    </recommendedName>
</protein>
<reference evidence="1" key="2">
    <citation type="submission" date="2015-06" db="UniProtKB">
        <authorList>
            <consortium name="EnsemblProtists"/>
        </authorList>
    </citation>
    <scope>IDENTIFICATION</scope>
    <source>
        <strain evidence="1">Emoy2</strain>
    </source>
</reference>
<dbReference type="AlphaFoldDB" id="M4BMQ7"/>
<dbReference type="InParanoid" id="M4BMQ7"/>
<evidence type="ECO:0000313" key="2">
    <source>
        <dbReference type="Proteomes" id="UP000011713"/>
    </source>
</evidence>
<dbReference type="Proteomes" id="UP000011713">
    <property type="component" value="Unassembled WGS sequence"/>
</dbReference>
<proteinExistence type="predicted"/>
<organism evidence="1 2">
    <name type="scientific">Hyaloperonospora arabidopsidis (strain Emoy2)</name>
    <name type="common">Downy mildew agent</name>
    <name type="synonym">Peronospora arabidopsidis</name>
    <dbReference type="NCBI Taxonomy" id="559515"/>
    <lineage>
        <taxon>Eukaryota</taxon>
        <taxon>Sar</taxon>
        <taxon>Stramenopiles</taxon>
        <taxon>Oomycota</taxon>
        <taxon>Peronosporomycetes</taxon>
        <taxon>Peronosporales</taxon>
        <taxon>Peronosporaceae</taxon>
        <taxon>Hyaloperonospora</taxon>
    </lineage>
</organism>
<dbReference type="VEuPathDB" id="FungiDB:HpaG807694"/>
<reference evidence="2" key="1">
    <citation type="journal article" date="2010" name="Science">
        <title>Signatures of adaptation to obligate biotrophy in the Hyaloperonospora arabidopsidis genome.</title>
        <authorList>
            <person name="Baxter L."/>
            <person name="Tripathy S."/>
            <person name="Ishaque N."/>
            <person name="Boot N."/>
            <person name="Cabral A."/>
            <person name="Kemen E."/>
            <person name="Thines M."/>
            <person name="Ah-Fong A."/>
            <person name="Anderson R."/>
            <person name="Badejoko W."/>
            <person name="Bittner-Eddy P."/>
            <person name="Boore J.L."/>
            <person name="Chibucos M.C."/>
            <person name="Coates M."/>
            <person name="Dehal P."/>
            <person name="Delehaunty K."/>
            <person name="Dong S."/>
            <person name="Downton P."/>
            <person name="Dumas B."/>
            <person name="Fabro G."/>
            <person name="Fronick C."/>
            <person name="Fuerstenberg S.I."/>
            <person name="Fulton L."/>
            <person name="Gaulin E."/>
            <person name="Govers F."/>
            <person name="Hughes L."/>
            <person name="Humphray S."/>
            <person name="Jiang R.H."/>
            <person name="Judelson H."/>
            <person name="Kamoun S."/>
            <person name="Kyung K."/>
            <person name="Meijer H."/>
            <person name="Minx P."/>
            <person name="Morris P."/>
            <person name="Nelson J."/>
            <person name="Phuntumart V."/>
            <person name="Qutob D."/>
            <person name="Rehmany A."/>
            <person name="Rougon-Cardoso A."/>
            <person name="Ryden P."/>
            <person name="Torto-Alalibo T."/>
            <person name="Studholme D."/>
            <person name="Wang Y."/>
            <person name="Win J."/>
            <person name="Wood J."/>
            <person name="Clifton S.W."/>
            <person name="Rogers J."/>
            <person name="Van den Ackerveken G."/>
            <person name="Jones J.D."/>
            <person name="McDowell J.M."/>
            <person name="Beynon J."/>
            <person name="Tyler B.M."/>
        </authorList>
    </citation>
    <scope>NUCLEOTIDE SEQUENCE [LARGE SCALE GENOMIC DNA]</scope>
    <source>
        <strain evidence="2">Emoy2</strain>
    </source>
</reference>
<sequence length="62" mass="6954">MKKEIKLFDTLVGVYGGVAKYARVLSVAKVSGLTGEMTMPLQIQLVESIHWEDLTTFWSSYS</sequence>
<dbReference type="EMBL" id="JH598426">
    <property type="status" value="NOT_ANNOTATED_CDS"/>
    <property type="molecule type" value="Genomic_DNA"/>
</dbReference>
<accession>M4BMQ7</accession>
<name>M4BMQ7_HYAAE</name>
<evidence type="ECO:0008006" key="3">
    <source>
        <dbReference type="Google" id="ProtNLM"/>
    </source>
</evidence>
<dbReference type="HOGENOM" id="CLU_2908874_0_0_1"/>
<dbReference type="EnsemblProtists" id="HpaT807694">
    <property type="protein sequence ID" value="HpaP807694"/>
    <property type="gene ID" value="HpaG807694"/>
</dbReference>
<evidence type="ECO:0000313" key="1">
    <source>
        <dbReference type="EnsemblProtists" id="HpaP807694"/>
    </source>
</evidence>
<keyword evidence="2" id="KW-1185">Reference proteome</keyword>